<dbReference type="GO" id="GO:0033075">
    <property type="term" value="P:isoquinoline alkaloid biosynthetic process"/>
    <property type="evidence" value="ECO:0007669"/>
    <property type="project" value="UniProtKB-ARBA"/>
</dbReference>
<reference evidence="3" key="1">
    <citation type="submission" date="2022-04" db="EMBL/GenBank/DDBJ databases">
        <title>A functionally conserved STORR gene fusion in Papaver species that diverged 16.8 million years ago.</title>
        <authorList>
            <person name="Catania T."/>
        </authorList>
    </citation>
    <scope>NUCLEOTIDE SEQUENCE</scope>
    <source>
        <strain evidence="3">S-188037</strain>
    </source>
</reference>
<dbReference type="GO" id="GO:0016705">
    <property type="term" value="F:oxidoreductase activity, acting on paired donors, with incorporation or reduction of molecular oxygen"/>
    <property type="evidence" value="ECO:0007669"/>
    <property type="project" value="InterPro"/>
</dbReference>
<dbReference type="PANTHER" id="PTHR47950">
    <property type="entry name" value="CYTOCHROME P450, FAMILY 76, SUBFAMILY C, POLYPEPTIDE 5-RELATED"/>
    <property type="match status" value="1"/>
</dbReference>
<dbReference type="PANTHER" id="PTHR47950:SF14">
    <property type="entry name" value="CYTOCHROME P450 76A2-LIKE ISOFORM X1"/>
    <property type="match status" value="1"/>
</dbReference>
<keyword evidence="2" id="KW-0408">Iron</keyword>
<keyword evidence="2" id="KW-0349">Heme</keyword>
<comment type="caution">
    <text evidence="3">The sequence shown here is derived from an EMBL/GenBank/DDBJ whole genome shotgun (WGS) entry which is preliminary data.</text>
</comment>
<proteinExistence type="inferred from homology"/>
<dbReference type="Gene3D" id="1.10.630.10">
    <property type="entry name" value="Cytochrome P450"/>
    <property type="match status" value="1"/>
</dbReference>
<protein>
    <recommendedName>
        <fullName evidence="5">Cytochrome P450</fullName>
    </recommendedName>
</protein>
<comment type="similarity">
    <text evidence="1">Belongs to the cytochrome P450 family.</text>
</comment>
<keyword evidence="2" id="KW-0479">Metal-binding</keyword>
<dbReference type="PRINTS" id="PR00463">
    <property type="entry name" value="EP450I"/>
</dbReference>
<evidence type="ECO:0000313" key="3">
    <source>
        <dbReference type="EMBL" id="KAI3917535.1"/>
    </source>
</evidence>
<evidence type="ECO:0000313" key="4">
    <source>
        <dbReference type="Proteomes" id="UP001202328"/>
    </source>
</evidence>
<dbReference type="Proteomes" id="UP001202328">
    <property type="component" value="Unassembled WGS sequence"/>
</dbReference>
<dbReference type="Pfam" id="PF00067">
    <property type="entry name" value="p450"/>
    <property type="match status" value="1"/>
</dbReference>
<dbReference type="GO" id="GO:0020037">
    <property type="term" value="F:heme binding"/>
    <property type="evidence" value="ECO:0007669"/>
    <property type="project" value="InterPro"/>
</dbReference>
<keyword evidence="4" id="KW-1185">Reference proteome</keyword>
<evidence type="ECO:0008006" key="5">
    <source>
        <dbReference type="Google" id="ProtNLM"/>
    </source>
</evidence>
<gene>
    <name evidence="3" type="ORF">MKW98_021297</name>
</gene>
<dbReference type="InterPro" id="IPR036396">
    <property type="entry name" value="Cyt_P450_sf"/>
</dbReference>
<name>A0AAD4SRE9_9MAGN</name>
<feature type="non-terminal residue" evidence="3">
    <location>
        <position position="1"/>
    </location>
</feature>
<feature type="binding site" description="axial binding residue" evidence="2">
    <location>
        <position position="144"/>
    </location>
    <ligand>
        <name>heme</name>
        <dbReference type="ChEBI" id="CHEBI:30413"/>
    </ligand>
    <ligandPart>
        <name>Fe</name>
        <dbReference type="ChEBI" id="CHEBI:18248"/>
    </ligandPart>
</feature>
<dbReference type="InterPro" id="IPR001128">
    <property type="entry name" value="Cyt_P450"/>
</dbReference>
<dbReference type="PRINTS" id="PR00385">
    <property type="entry name" value="P450"/>
</dbReference>
<dbReference type="GO" id="GO:0004497">
    <property type="term" value="F:monooxygenase activity"/>
    <property type="evidence" value="ECO:0007669"/>
    <property type="project" value="InterPro"/>
</dbReference>
<evidence type="ECO:0000256" key="2">
    <source>
        <dbReference type="PIRSR" id="PIRSR602401-1"/>
    </source>
</evidence>
<evidence type="ECO:0000256" key="1">
    <source>
        <dbReference type="ARBA" id="ARBA00010617"/>
    </source>
</evidence>
<organism evidence="3 4">
    <name type="scientific">Papaver atlanticum</name>
    <dbReference type="NCBI Taxonomy" id="357466"/>
    <lineage>
        <taxon>Eukaryota</taxon>
        <taxon>Viridiplantae</taxon>
        <taxon>Streptophyta</taxon>
        <taxon>Embryophyta</taxon>
        <taxon>Tracheophyta</taxon>
        <taxon>Spermatophyta</taxon>
        <taxon>Magnoliopsida</taxon>
        <taxon>Ranunculales</taxon>
        <taxon>Papaveraceae</taxon>
        <taxon>Papaveroideae</taxon>
        <taxon>Papaver</taxon>
    </lineage>
</organism>
<dbReference type="SUPFAM" id="SSF48264">
    <property type="entry name" value="Cytochrome P450"/>
    <property type="match status" value="1"/>
</dbReference>
<sequence>EIFVTGTDSIIVSLEWVLTEVFRNPEVMRKAKEEIGLVVGYNRKIEESDMESLPYLAAVIKETFRLHPPATFLVPRTTVEDTEFMGYTIPKDTRVLDNLWGIGRDSALWVDPFSFNPDRFLGNTTDYRGQHFRLSPFGAGRRMCSGIPLVQIIPVVVGLGHCYNLLIGPSKMT</sequence>
<dbReference type="EMBL" id="JAJJMB010008983">
    <property type="protein sequence ID" value="KAI3917535.1"/>
    <property type="molecule type" value="Genomic_DNA"/>
</dbReference>
<accession>A0AAD4SRE9</accession>
<dbReference type="InterPro" id="IPR002401">
    <property type="entry name" value="Cyt_P450_E_grp-I"/>
</dbReference>
<dbReference type="GO" id="GO:0005506">
    <property type="term" value="F:iron ion binding"/>
    <property type="evidence" value="ECO:0007669"/>
    <property type="project" value="InterPro"/>
</dbReference>
<dbReference type="AlphaFoldDB" id="A0AAD4SRE9"/>
<comment type="cofactor">
    <cofactor evidence="2">
        <name>heme</name>
        <dbReference type="ChEBI" id="CHEBI:30413"/>
    </cofactor>
</comment>